<name>A0A0C1C6U7_9BACT</name>
<feature type="domain" description="Xaa-Pro dipeptidyl-peptidase C-terminal" evidence="2">
    <location>
        <begin position="290"/>
        <end position="533"/>
    </location>
</feature>
<comment type="caution">
    <text evidence="3">The sequence shown here is derived from an EMBL/GenBank/DDBJ whole genome shotgun (WGS) entry which is preliminary data.</text>
</comment>
<dbReference type="InterPro" id="IPR013736">
    <property type="entry name" value="Xaa-Pro_dipept_C"/>
</dbReference>
<dbReference type="Gene3D" id="2.60.120.260">
    <property type="entry name" value="Galactose-binding domain-like"/>
    <property type="match status" value="1"/>
</dbReference>
<dbReference type="EMBL" id="JSAM01000099">
    <property type="protein sequence ID" value="KIA76880.1"/>
    <property type="molecule type" value="Genomic_DNA"/>
</dbReference>
<dbReference type="InterPro" id="IPR000383">
    <property type="entry name" value="Xaa-Pro-like_dom"/>
</dbReference>
<keyword evidence="1" id="KW-0378">Hydrolase</keyword>
<evidence type="ECO:0000259" key="2">
    <source>
        <dbReference type="SMART" id="SM00939"/>
    </source>
</evidence>
<evidence type="ECO:0000313" key="4">
    <source>
        <dbReference type="Proteomes" id="UP000031307"/>
    </source>
</evidence>
<sequence>MFYFIFCLSGAFLCGEGFNFPEPDQVIMIRMRDGRELPTAIYFPSNYESEKLPCVLLRNPAGPTTPFALAHVPLKERGYVVAIQTTRSGLDPEGKSFPFLTDGWGELQDGYDTVEGLAKCPWANGKVGTIGTSAMGITQLLMAPSAPPSLKCQYVRFGLASMYHHATYPNGQLLKNQAERWLGYCARDPGVHSYVCTHPHYDDFWKQLNTMDVAHQVNVPGVLYGGWFDTFIQGTIDAFVSRQEQGNVGAKGKQKLVIGPWHHFWPLTMALGDFQVPVAGIAPPVDVSPERWLDFYLKDENNANDWPTVLYYVMGPFDGTPSKGNTWKSADQWPPAAKETPFYFTQDKALKSTLSTNQGSLTYFYDPNHPVPTIGGRNLFLESGPKDQREIEKRDDVVVFTSAPLEEDLEITGRLTAKVYLTSSVSNTDVSVRLSDVYPDGKSILIADGQYRPGIHSKDEVLDPSKPLKVEVDLWSTSQVFAKGHSVRVVITSSNYPRFEKNPNIGLLGEYSGKSTIARNAIHVGNECPSCIILPVVDK</sequence>
<accession>A0A0C1C6U7</accession>
<dbReference type="Proteomes" id="UP000031307">
    <property type="component" value="Unassembled WGS sequence"/>
</dbReference>
<evidence type="ECO:0000313" key="3">
    <source>
        <dbReference type="EMBL" id="KIA76880.1"/>
    </source>
</evidence>
<dbReference type="SUPFAM" id="SSF53474">
    <property type="entry name" value="alpha/beta-Hydrolases"/>
    <property type="match status" value="1"/>
</dbReference>
<evidence type="ECO:0000256" key="1">
    <source>
        <dbReference type="ARBA" id="ARBA00022801"/>
    </source>
</evidence>
<dbReference type="Pfam" id="PF02129">
    <property type="entry name" value="Peptidase_S15"/>
    <property type="match status" value="1"/>
</dbReference>
<dbReference type="Pfam" id="PF08530">
    <property type="entry name" value="PepX_C"/>
    <property type="match status" value="1"/>
</dbReference>
<dbReference type="GO" id="GO:0008239">
    <property type="term" value="F:dipeptidyl-peptidase activity"/>
    <property type="evidence" value="ECO:0007669"/>
    <property type="project" value="InterPro"/>
</dbReference>
<dbReference type="NCBIfam" id="TIGR00976">
    <property type="entry name" value="CocE_NonD"/>
    <property type="match status" value="2"/>
</dbReference>
<organism evidence="3 4">
    <name type="scientific">Parachlamydia acanthamoebae</name>
    <dbReference type="NCBI Taxonomy" id="83552"/>
    <lineage>
        <taxon>Bacteria</taxon>
        <taxon>Pseudomonadati</taxon>
        <taxon>Chlamydiota</taxon>
        <taxon>Chlamydiia</taxon>
        <taxon>Parachlamydiales</taxon>
        <taxon>Parachlamydiaceae</taxon>
        <taxon>Parachlamydia</taxon>
    </lineage>
</organism>
<dbReference type="SMART" id="SM00939">
    <property type="entry name" value="PepX_C"/>
    <property type="match status" value="1"/>
</dbReference>
<dbReference type="Gene3D" id="3.40.50.1820">
    <property type="entry name" value="alpha/beta hydrolase"/>
    <property type="match status" value="2"/>
</dbReference>
<dbReference type="Gene3D" id="1.10.3020.10">
    <property type="entry name" value="alpha-amino acid ester hydrolase ( Helical cap domain)"/>
    <property type="match status" value="2"/>
</dbReference>
<dbReference type="InterPro" id="IPR008979">
    <property type="entry name" value="Galactose-bd-like_sf"/>
</dbReference>
<dbReference type="PATRIC" id="fig|83552.4.peg.1935"/>
<dbReference type="RefSeq" id="WP_237754018.1">
    <property type="nucleotide sequence ID" value="NZ_JSAM01000099.1"/>
</dbReference>
<gene>
    <name evidence="3" type="ORF">DB43_HD00060</name>
</gene>
<dbReference type="InterPro" id="IPR005674">
    <property type="entry name" value="CocE/Ser_esterase"/>
</dbReference>
<proteinExistence type="predicted"/>
<dbReference type="SUPFAM" id="SSF49785">
    <property type="entry name" value="Galactose-binding domain-like"/>
    <property type="match status" value="1"/>
</dbReference>
<dbReference type="InterPro" id="IPR029058">
    <property type="entry name" value="AB_hydrolase_fold"/>
</dbReference>
<reference evidence="3 4" key="1">
    <citation type="journal article" date="2014" name="Mol. Biol. Evol.">
        <title>Massive expansion of Ubiquitination-related gene families within the Chlamydiae.</title>
        <authorList>
            <person name="Domman D."/>
            <person name="Collingro A."/>
            <person name="Lagkouvardos I."/>
            <person name="Gehre L."/>
            <person name="Weinmaier T."/>
            <person name="Rattei T."/>
            <person name="Subtil A."/>
            <person name="Horn M."/>
        </authorList>
    </citation>
    <scope>NUCLEOTIDE SEQUENCE [LARGE SCALE GENOMIC DNA]</scope>
    <source>
        <strain evidence="3 4">OEW1</strain>
    </source>
</reference>
<dbReference type="AlphaFoldDB" id="A0A0C1C6U7"/>
<protein>
    <recommendedName>
        <fullName evidence="2">Xaa-Pro dipeptidyl-peptidase C-terminal domain-containing protein</fullName>
    </recommendedName>
</protein>